<dbReference type="GO" id="GO:0016758">
    <property type="term" value="F:hexosyltransferase activity"/>
    <property type="evidence" value="ECO:0007669"/>
    <property type="project" value="TreeGrafter"/>
</dbReference>
<evidence type="ECO:0000313" key="3">
    <source>
        <dbReference type="EMBL" id="PZP34341.1"/>
    </source>
</evidence>
<sequence>MNADICKRHLHVLPSVDPQGGGPMEGVRQVGLELLKSGHETEVVTLDPPDAPYLRDFPLRVHALGPVSGGYGYSSRLTPWMQANAARYDGIVIDGLWQYHSFGAWRALRRLGLPYVVFTHGMLDPWFKRTYPLKHLKKWCYWPWAEYRVLRDAAAVMFTCEEERVLARQSFWLYRAREVVTPFGTRTPPQDGERLRAAFFAQYPALRGRRLMLFLSRIHEKKGCDLLIQAFARVAANDPTLTLVMAGPDQTGWAPQLQGLARSLGVAERIVWPGMLQGDLKWGAFYASEAFVLPSHQENFGIAVAEALGCGLPVLISDKVNIWREIEQAGAGLVAPDTLDGTTQTLQHWLALDAAQRQHMAQRGRELFASQFSVERMAEALVATLARVRSERTC</sequence>
<protein>
    <submittedName>
        <fullName evidence="3">Transferase</fullName>
    </submittedName>
</protein>
<accession>A0A2W5DR75</accession>
<dbReference type="Pfam" id="PF00534">
    <property type="entry name" value="Glycos_transf_1"/>
    <property type="match status" value="1"/>
</dbReference>
<dbReference type="InterPro" id="IPR001296">
    <property type="entry name" value="Glyco_trans_1"/>
</dbReference>
<dbReference type="InterPro" id="IPR028098">
    <property type="entry name" value="Glyco_trans_4-like_N"/>
</dbReference>
<dbReference type="EMBL" id="QFOD01000004">
    <property type="protein sequence ID" value="PZP34341.1"/>
    <property type="molecule type" value="Genomic_DNA"/>
</dbReference>
<dbReference type="SUPFAM" id="SSF53756">
    <property type="entry name" value="UDP-Glycosyltransferase/glycogen phosphorylase"/>
    <property type="match status" value="1"/>
</dbReference>
<dbReference type="Proteomes" id="UP000249633">
    <property type="component" value="Unassembled WGS sequence"/>
</dbReference>
<feature type="domain" description="Glycosyltransferase subfamily 4-like N-terminal" evidence="2">
    <location>
        <begin position="21"/>
        <end position="184"/>
    </location>
</feature>
<gene>
    <name evidence="3" type="ORF">DI603_05110</name>
</gene>
<dbReference type="Gene3D" id="3.40.50.2000">
    <property type="entry name" value="Glycogen Phosphorylase B"/>
    <property type="match status" value="2"/>
</dbReference>
<dbReference type="PANTHER" id="PTHR45947:SF3">
    <property type="entry name" value="SULFOQUINOVOSYL TRANSFERASE SQD2"/>
    <property type="match status" value="1"/>
</dbReference>
<dbReference type="InterPro" id="IPR050194">
    <property type="entry name" value="Glycosyltransferase_grp1"/>
</dbReference>
<evidence type="ECO:0000313" key="4">
    <source>
        <dbReference type="Proteomes" id="UP000249633"/>
    </source>
</evidence>
<evidence type="ECO:0000259" key="1">
    <source>
        <dbReference type="Pfam" id="PF00534"/>
    </source>
</evidence>
<feature type="domain" description="Glycosyl transferase family 1" evidence="1">
    <location>
        <begin position="201"/>
        <end position="366"/>
    </location>
</feature>
<proteinExistence type="predicted"/>
<dbReference type="Pfam" id="PF13579">
    <property type="entry name" value="Glyco_trans_4_4"/>
    <property type="match status" value="1"/>
</dbReference>
<organism evidence="3 4">
    <name type="scientific">Roseateles depolymerans</name>
    <dbReference type="NCBI Taxonomy" id="76731"/>
    <lineage>
        <taxon>Bacteria</taxon>
        <taxon>Pseudomonadati</taxon>
        <taxon>Pseudomonadota</taxon>
        <taxon>Betaproteobacteria</taxon>
        <taxon>Burkholderiales</taxon>
        <taxon>Sphaerotilaceae</taxon>
        <taxon>Roseateles</taxon>
    </lineage>
</organism>
<keyword evidence="3" id="KW-0808">Transferase</keyword>
<name>A0A2W5DR75_9BURK</name>
<dbReference type="PANTHER" id="PTHR45947">
    <property type="entry name" value="SULFOQUINOVOSYL TRANSFERASE SQD2"/>
    <property type="match status" value="1"/>
</dbReference>
<comment type="caution">
    <text evidence="3">The sequence shown here is derived from an EMBL/GenBank/DDBJ whole genome shotgun (WGS) entry which is preliminary data.</text>
</comment>
<evidence type="ECO:0000259" key="2">
    <source>
        <dbReference type="Pfam" id="PF13579"/>
    </source>
</evidence>
<reference evidence="3 4" key="1">
    <citation type="submission" date="2017-08" db="EMBL/GenBank/DDBJ databases">
        <title>Infants hospitalized years apart are colonized by the same room-sourced microbial strains.</title>
        <authorList>
            <person name="Brooks B."/>
            <person name="Olm M.R."/>
            <person name="Firek B.A."/>
            <person name="Baker R."/>
            <person name="Thomas B.C."/>
            <person name="Morowitz M.J."/>
            <person name="Banfield J.F."/>
        </authorList>
    </citation>
    <scope>NUCLEOTIDE SEQUENCE [LARGE SCALE GENOMIC DNA]</scope>
    <source>
        <strain evidence="3">S2_012_000_R2_81</strain>
    </source>
</reference>
<dbReference type="AlphaFoldDB" id="A0A2W5DR75"/>